<accession>E5B6R4</accession>
<protein>
    <submittedName>
        <fullName evidence="1">Uncharacterized protein</fullName>
    </submittedName>
</protein>
<reference evidence="1" key="1">
    <citation type="journal article" date="2011" name="J. Bacteriol.">
        <title>Genome Sequence of an Erwinia amylovora Strain with Pathogenicity Restricted to Rubus Plants.</title>
        <authorList>
            <person name="Powney R."/>
            <person name="Smits T.H."/>
            <person name="Sawbridge T."/>
            <person name="Frey B."/>
            <person name="Blom J."/>
            <person name="Frey J.E."/>
            <person name="Plummer K.M."/>
            <person name="Beer S.V."/>
            <person name="Luck J."/>
            <person name="Duffy B."/>
            <person name="Rodoni B."/>
        </authorList>
    </citation>
    <scope>NUCLEOTIDE SEQUENCE</scope>
    <source>
        <strain evidence="1">ATCC BAA-2158</strain>
    </source>
</reference>
<sequence>MLIQSHRAGVGNDGLRQLTVSKKNLFAGSFCHIDFTGTDLQGKLSSGLSARLPLNDCGANIPLDQQLFT</sequence>
<organism evidence="1">
    <name type="scientific">Erwinia amylovora ATCC BAA-2158</name>
    <dbReference type="NCBI Taxonomy" id="889211"/>
    <lineage>
        <taxon>Bacteria</taxon>
        <taxon>Pseudomonadati</taxon>
        <taxon>Pseudomonadota</taxon>
        <taxon>Gammaproteobacteria</taxon>
        <taxon>Enterobacterales</taxon>
        <taxon>Erwiniaceae</taxon>
        <taxon>Erwinia</taxon>
    </lineage>
</organism>
<dbReference type="AlphaFoldDB" id="E5B6R4"/>
<dbReference type="EMBL" id="FR719191">
    <property type="protein sequence ID" value="CBX81084.1"/>
    <property type="molecule type" value="Genomic_DNA"/>
</dbReference>
<evidence type="ECO:0000313" key="1">
    <source>
        <dbReference type="EMBL" id="CBX81084.1"/>
    </source>
</evidence>
<proteinExistence type="predicted"/>
<name>E5B6R4_ERWAM</name>
<gene>
    <name evidence="1" type="ORF">EAIL5_2264</name>
</gene>